<name>A0ABV6B5G1_9DEIO</name>
<protein>
    <recommendedName>
        <fullName evidence="4">Lipoprotein</fullName>
    </recommendedName>
</protein>
<keyword evidence="3" id="KW-1185">Reference proteome</keyword>
<dbReference type="RefSeq" id="WP_380016366.1">
    <property type="nucleotide sequence ID" value="NZ_JBHLYR010000071.1"/>
</dbReference>
<gene>
    <name evidence="2" type="ORF">ACFFLM_23550</name>
</gene>
<dbReference type="PROSITE" id="PS51257">
    <property type="entry name" value="PROKAR_LIPOPROTEIN"/>
    <property type="match status" value="1"/>
</dbReference>
<keyword evidence="1" id="KW-0732">Signal</keyword>
<sequence>MKGLLLLTALVLSACAPGVLGSATTDPGSAKLTLTQADGYKLVTFSSGTQPAESPGFTLAVNDPSCTANANRQLICRMATLPEHRTYGLPARGVLVVEVSSGRPDGKRYMLEMD</sequence>
<dbReference type="Proteomes" id="UP001589733">
    <property type="component" value="Unassembled WGS sequence"/>
</dbReference>
<evidence type="ECO:0000313" key="2">
    <source>
        <dbReference type="EMBL" id="MFB9994930.1"/>
    </source>
</evidence>
<reference evidence="2 3" key="1">
    <citation type="submission" date="2024-09" db="EMBL/GenBank/DDBJ databases">
        <authorList>
            <person name="Sun Q."/>
            <person name="Mori K."/>
        </authorList>
    </citation>
    <scope>NUCLEOTIDE SEQUENCE [LARGE SCALE GENOMIC DNA]</scope>
    <source>
        <strain evidence="2 3">JCM 13503</strain>
    </source>
</reference>
<organism evidence="2 3">
    <name type="scientific">Deinococcus oregonensis</name>
    <dbReference type="NCBI Taxonomy" id="1805970"/>
    <lineage>
        <taxon>Bacteria</taxon>
        <taxon>Thermotogati</taxon>
        <taxon>Deinococcota</taxon>
        <taxon>Deinococci</taxon>
        <taxon>Deinococcales</taxon>
        <taxon>Deinococcaceae</taxon>
        <taxon>Deinococcus</taxon>
    </lineage>
</organism>
<evidence type="ECO:0000313" key="3">
    <source>
        <dbReference type="Proteomes" id="UP001589733"/>
    </source>
</evidence>
<evidence type="ECO:0000256" key="1">
    <source>
        <dbReference type="SAM" id="SignalP"/>
    </source>
</evidence>
<proteinExistence type="predicted"/>
<evidence type="ECO:0008006" key="4">
    <source>
        <dbReference type="Google" id="ProtNLM"/>
    </source>
</evidence>
<comment type="caution">
    <text evidence="2">The sequence shown here is derived from an EMBL/GenBank/DDBJ whole genome shotgun (WGS) entry which is preliminary data.</text>
</comment>
<dbReference type="EMBL" id="JBHLYR010000071">
    <property type="protein sequence ID" value="MFB9994930.1"/>
    <property type="molecule type" value="Genomic_DNA"/>
</dbReference>
<feature type="chain" id="PRO_5046201339" description="Lipoprotein" evidence="1">
    <location>
        <begin position="23"/>
        <end position="114"/>
    </location>
</feature>
<accession>A0ABV6B5G1</accession>
<feature type="signal peptide" evidence="1">
    <location>
        <begin position="1"/>
        <end position="22"/>
    </location>
</feature>